<evidence type="ECO:0000256" key="8">
    <source>
        <dbReference type="RuleBase" id="RU004273"/>
    </source>
</evidence>
<dbReference type="SMART" id="SM00156">
    <property type="entry name" value="PP2Ac"/>
    <property type="match status" value="1"/>
</dbReference>
<evidence type="ECO:0000256" key="1">
    <source>
        <dbReference type="ARBA" id="ARBA00001936"/>
    </source>
</evidence>
<organism evidence="11 12">
    <name type="scientific">Tritrichomonas foetus</name>
    <dbReference type="NCBI Taxonomy" id="1144522"/>
    <lineage>
        <taxon>Eukaryota</taxon>
        <taxon>Metamonada</taxon>
        <taxon>Parabasalia</taxon>
        <taxon>Tritrichomonadida</taxon>
        <taxon>Tritrichomonadidae</taxon>
        <taxon>Tritrichomonas</taxon>
    </lineage>
</organism>
<keyword evidence="2" id="KW-0479">Metal-binding</keyword>
<evidence type="ECO:0000256" key="7">
    <source>
        <dbReference type="ARBA" id="ARBA00048336"/>
    </source>
</evidence>
<feature type="region of interest" description="Disordered" evidence="9">
    <location>
        <begin position="362"/>
        <end position="464"/>
    </location>
</feature>
<dbReference type="GO" id="GO:0005634">
    <property type="term" value="C:nucleus"/>
    <property type="evidence" value="ECO:0007669"/>
    <property type="project" value="TreeGrafter"/>
</dbReference>
<protein>
    <recommendedName>
        <fullName evidence="8">Serine/threonine-protein phosphatase</fullName>
        <ecNumber evidence="8">3.1.3.16</ecNumber>
    </recommendedName>
</protein>
<feature type="compositionally biased region" description="Polar residues" evidence="9">
    <location>
        <begin position="326"/>
        <end position="335"/>
    </location>
</feature>
<evidence type="ECO:0000256" key="2">
    <source>
        <dbReference type="ARBA" id="ARBA00022723"/>
    </source>
</evidence>
<dbReference type="InterPro" id="IPR029052">
    <property type="entry name" value="Metallo-depent_PP-like"/>
</dbReference>
<accession>A0A1J4K8E4</accession>
<keyword evidence="5" id="KW-0464">Manganese</keyword>
<dbReference type="GeneID" id="94838179"/>
<comment type="catalytic activity">
    <reaction evidence="6">
        <text>O-phospho-L-seryl-[protein] + H2O = L-seryl-[protein] + phosphate</text>
        <dbReference type="Rhea" id="RHEA:20629"/>
        <dbReference type="Rhea" id="RHEA-COMP:9863"/>
        <dbReference type="Rhea" id="RHEA-COMP:11604"/>
        <dbReference type="ChEBI" id="CHEBI:15377"/>
        <dbReference type="ChEBI" id="CHEBI:29999"/>
        <dbReference type="ChEBI" id="CHEBI:43474"/>
        <dbReference type="ChEBI" id="CHEBI:83421"/>
        <dbReference type="EC" id="3.1.3.16"/>
    </reaction>
</comment>
<dbReference type="PRINTS" id="PR00114">
    <property type="entry name" value="STPHPHTASE"/>
</dbReference>
<evidence type="ECO:0000259" key="10">
    <source>
        <dbReference type="PROSITE" id="PS00125"/>
    </source>
</evidence>
<reference evidence="11" key="1">
    <citation type="submission" date="2016-10" db="EMBL/GenBank/DDBJ databases">
        <authorList>
            <person name="Benchimol M."/>
            <person name="Almeida L.G."/>
            <person name="Vasconcelos A.T."/>
            <person name="Perreira-Neves A."/>
            <person name="Rosa I.A."/>
            <person name="Tasca T."/>
            <person name="Bogo M.R."/>
            <person name="de Souza W."/>
        </authorList>
    </citation>
    <scope>NUCLEOTIDE SEQUENCE [LARGE SCALE GENOMIC DNA]</scope>
    <source>
        <strain evidence="11">K</strain>
    </source>
</reference>
<feature type="compositionally biased region" description="Polar residues" evidence="9">
    <location>
        <begin position="307"/>
        <end position="319"/>
    </location>
</feature>
<dbReference type="PANTHER" id="PTHR11668">
    <property type="entry name" value="SERINE/THREONINE PROTEIN PHOSPHATASE"/>
    <property type="match status" value="1"/>
</dbReference>
<dbReference type="RefSeq" id="XP_068360905.1">
    <property type="nucleotide sequence ID" value="XM_068503475.1"/>
</dbReference>
<dbReference type="GO" id="GO:0046872">
    <property type="term" value="F:metal ion binding"/>
    <property type="evidence" value="ECO:0007669"/>
    <property type="project" value="UniProtKB-KW"/>
</dbReference>
<dbReference type="VEuPathDB" id="TrichDB:TRFO_23965"/>
<feature type="compositionally biased region" description="Polar residues" evidence="9">
    <location>
        <begin position="362"/>
        <end position="373"/>
    </location>
</feature>
<keyword evidence="12" id="KW-1185">Reference proteome</keyword>
<comment type="cofactor">
    <cofactor evidence="1">
        <name>Mn(2+)</name>
        <dbReference type="ChEBI" id="CHEBI:29035"/>
    </cofactor>
</comment>
<comment type="catalytic activity">
    <reaction evidence="7 8">
        <text>O-phospho-L-threonyl-[protein] + H2O = L-threonyl-[protein] + phosphate</text>
        <dbReference type="Rhea" id="RHEA:47004"/>
        <dbReference type="Rhea" id="RHEA-COMP:11060"/>
        <dbReference type="Rhea" id="RHEA-COMP:11605"/>
        <dbReference type="ChEBI" id="CHEBI:15377"/>
        <dbReference type="ChEBI" id="CHEBI:30013"/>
        <dbReference type="ChEBI" id="CHEBI:43474"/>
        <dbReference type="ChEBI" id="CHEBI:61977"/>
        <dbReference type="EC" id="3.1.3.16"/>
    </reaction>
</comment>
<keyword evidence="3 8" id="KW-0378">Hydrolase</keyword>
<dbReference type="Gene3D" id="3.60.21.10">
    <property type="match status" value="1"/>
</dbReference>
<dbReference type="PROSITE" id="PS00125">
    <property type="entry name" value="SER_THR_PHOSPHATASE"/>
    <property type="match status" value="1"/>
</dbReference>
<dbReference type="EC" id="3.1.3.16" evidence="8"/>
<dbReference type="GO" id="GO:0005737">
    <property type="term" value="C:cytoplasm"/>
    <property type="evidence" value="ECO:0007669"/>
    <property type="project" value="TreeGrafter"/>
</dbReference>
<evidence type="ECO:0000256" key="5">
    <source>
        <dbReference type="ARBA" id="ARBA00023211"/>
    </source>
</evidence>
<dbReference type="InterPro" id="IPR006186">
    <property type="entry name" value="Ser/Thr-sp_prot-phosphatase"/>
</dbReference>
<feature type="region of interest" description="Disordered" evidence="9">
    <location>
        <begin position="298"/>
        <end position="348"/>
    </location>
</feature>
<dbReference type="InterPro" id="IPR050341">
    <property type="entry name" value="PP1_catalytic_subunit"/>
</dbReference>
<evidence type="ECO:0000256" key="9">
    <source>
        <dbReference type="SAM" id="MobiDB-lite"/>
    </source>
</evidence>
<dbReference type="SUPFAM" id="SSF56300">
    <property type="entry name" value="Metallo-dependent phosphatases"/>
    <property type="match status" value="1"/>
</dbReference>
<dbReference type="Pfam" id="PF00149">
    <property type="entry name" value="Metallophos"/>
    <property type="match status" value="1"/>
</dbReference>
<evidence type="ECO:0000313" key="12">
    <source>
        <dbReference type="Proteomes" id="UP000179807"/>
    </source>
</evidence>
<dbReference type="GO" id="GO:0004722">
    <property type="term" value="F:protein serine/threonine phosphatase activity"/>
    <property type="evidence" value="ECO:0007669"/>
    <property type="project" value="UniProtKB-EC"/>
</dbReference>
<sequence>MAAPLKLDDFIEKLMCANPAPVSSTEAQWLCLKIRPLLLAEPSLLVISGPINIVGDIHGQIHDLVQIIHTVGLPPYAKWLFLGDYVDRGKNSVEVICLLFALKMKFPSQIYLIRGNHESRDMTEIFGFADECRQKLNISIWSLFCATFDALPIAAVVNFRILCVHGGISPDLASIKQIADISRPCDIPQSGFVTDLMWSDPLAETREYADSIRGSTVTWGLEPAKRFMKANKLTMIVRGHQVAFQGFEFPFFPNKSVVTVFSASNYDPAIKNKAGYMIVDKEGKVSFKSLTPSLSMSMPIPKRKVNSARSSSNNLTMKTNKAGKPSNESTRTSLNPADMTAPGLGDSMPGNIQNKANINISVNSGTKSGNTNAGKIGITINNGPRSNNGPNSPSNIGARPRRTSDTPRSHPRAGSMSICSPPSGVPTMVPPGGYCSIPSPPRKRALRTQSQLSKIPRARRATLS</sequence>
<evidence type="ECO:0000256" key="3">
    <source>
        <dbReference type="ARBA" id="ARBA00022801"/>
    </source>
</evidence>
<feature type="compositionally biased region" description="Low complexity" evidence="9">
    <location>
        <begin position="380"/>
        <end position="397"/>
    </location>
</feature>
<dbReference type="AlphaFoldDB" id="A0A1J4K8E4"/>
<name>A0A1J4K8E4_9EUKA</name>
<evidence type="ECO:0000313" key="11">
    <source>
        <dbReference type="EMBL" id="OHT07769.1"/>
    </source>
</evidence>
<evidence type="ECO:0000256" key="4">
    <source>
        <dbReference type="ARBA" id="ARBA00022912"/>
    </source>
</evidence>
<dbReference type="PANTHER" id="PTHR11668:SF300">
    <property type="entry name" value="SERINE_THREONINE-PROTEIN PHOSPHATASE"/>
    <property type="match status" value="1"/>
</dbReference>
<dbReference type="Proteomes" id="UP000179807">
    <property type="component" value="Unassembled WGS sequence"/>
</dbReference>
<comment type="caution">
    <text evidence="11">The sequence shown here is derived from an EMBL/GenBank/DDBJ whole genome shotgun (WGS) entry which is preliminary data.</text>
</comment>
<dbReference type="EMBL" id="MLAK01000687">
    <property type="protein sequence ID" value="OHT07769.1"/>
    <property type="molecule type" value="Genomic_DNA"/>
</dbReference>
<proteinExistence type="inferred from homology"/>
<feature type="domain" description="Serine/threonine specific protein phosphatases" evidence="10">
    <location>
        <begin position="113"/>
        <end position="118"/>
    </location>
</feature>
<dbReference type="InterPro" id="IPR004843">
    <property type="entry name" value="Calcineurin-like_PHP"/>
</dbReference>
<evidence type="ECO:0000256" key="6">
    <source>
        <dbReference type="ARBA" id="ARBA00047761"/>
    </source>
</evidence>
<keyword evidence="4" id="KW-0904">Protein phosphatase</keyword>
<gene>
    <name evidence="11" type="ORF">TRFO_23965</name>
</gene>
<comment type="similarity">
    <text evidence="8">Belongs to the PPP phosphatase family.</text>
</comment>